<gene>
    <name evidence="2" type="ORF">D8I30_10615</name>
</gene>
<dbReference type="RefSeq" id="WP_121482713.1">
    <property type="nucleotide sequence ID" value="NZ_CP032707.1"/>
</dbReference>
<dbReference type="PROSITE" id="PS51257">
    <property type="entry name" value="PROKAR_LIPOPROTEIN"/>
    <property type="match status" value="1"/>
</dbReference>
<protein>
    <submittedName>
        <fullName evidence="2">Uncharacterized protein</fullName>
    </submittedName>
</protein>
<sequence>MRTGIALAAGLLLAVAACGRSDRAAETPPPTRAAAFSHALPEDISGYYLPTREVRVDNWRLHHVFMGQVPDFIAWEAGGRTPGFAPVMIEFEDMTGPPLATDAGERRRRLRLIPAAYAVTDREVRFAALSGGLDEVSFEGRLDQDALSHARRNLGDEGAVLKGRLKVGNRTFDGVSLRWWAGD</sequence>
<feature type="signal peptide" evidence="1">
    <location>
        <begin position="1"/>
        <end position="24"/>
    </location>
</feature>
<dbReference type="AlphaFoldDB" id="A0A494RJH6"/>
<evidence type="ECO:0000313" key="3">
    <source>
        <dbReference type="Proteomes" id="UP000276984"/>
    </source>
</evidence>
<name>A0A494RJH6_9CAUL</name>
<dbReference type="EMBL" id="CP032707">
    <property type="protein sequence ID" value="AYG95579.1"/>
    <property type="molecule type" value="Genomic_DNA"/>
</dbReference>
<dbReference type="Proteomes" id="UP000276984">
    <property type="component" value="Chromosome"/>
</dbReference>
<organism evidence="2 3">
    <name type="scientific">Brevundimonas naejangsanensis</name>
    <dbReference type="NCBI Taxonomy" id="588932"/>
    <lineage>
        <taxon>Bacteria</taxon>
        <taxon>Pseudomonadati</taxon>
        <taxon>Pseudomonadota</taxon>
        <taxon>Alphaproteobacteria</taxon>
        <taxon>Caulobacterales</taxon>
        <taxon>Caulobacteraceae</taxon>
        <taxon>Brevundimonas</taxon>
    </lineage>
</organism>
<accession>A0A494RJH6</accession>
<evidence type="ECO:0000256" key="1">
    <source>
        <dbReference type="SAM" id="SignalP"/>
    </source>
</evidence>
<feature type="chain" id="PRO_5019757882" evidence="1">
    <location>
        <begin position="25"/>
        <end position="183"/>
    </location>
</feature>
<reference evidence="2 3" key="1">
    <citation type="submission" date="2018-10" db="EMBL/GenBank/DDBJ databases">
        <title>Complete genome sequence of Brevundimonas naejangsanensis BRV3.</title>
        <authorList>
            <person name="Berrios L."/>
            <person name="Ely B."/>
        </authorList>
    </citation>
    <scope>NUCLEOTIDE SEQUENCE [LARGE SCALE GENOMIC DNA]</scope>
    <source>
        <strain evidence="2 3">BRV3</strain>
    </source>
</reference>
<dbReference type="OrthoDB" id="7187502at2"/>
<evidence type="ECO:0000313" key="2">
    <source>
        <dbReference type="EMBL" id="AYG95579.1"/>
    </source>
</evidence>
<keyword evidence="3" id="KW-1185">Reference proteome</keyword>
<keyword evidence="1" id="KW-0732">Signal</keyword>
<proteinExistence type="predicted"/>